<dbReference type="AlphaFoldDB" id="A0A8J8NZD5"/>
<evidence type="ECO:0000313" key="1">
    <source>
        <dbReference type="EMBL" id="TNV84997.1"/>
    </source>
</evidence>
<comment type="caution">
    <text evidence="1">The sequence shown here is derived from an EMBL/GenBank/DDBJ whole genome shotgun (WGS) entry which is preliminary data.</text>
</comment>
<dbReference type="EMBL" id="RRYP01002242">
    <property type="protein sequence ID" value="TNV84997.1"/>
    <property type="molecule type" value="Genomic_DNA"/>
</dbReference>
<evidence type="ECO:0000313" key="2">
    <source>
        <dbReference type="Proteomes" id="UP000785679"/>
    </source>
</evidence>
<name>A0A8J8NZD5_HALGN</name>
<protein>
    <submittedName>
        <fullName evidence="1">Uncharacterized protein</fullName>
    </submittedName>
</protein>
<sequence length="75" mass="9094">MTKSNFAQPLLRPIAFRFDPDLPNPESIPLIDDPYLVEEYSLEEVQWLQRWYPRRLNSQRVYHFLQLAAHRTLRP</sequence>
<proteinExistence type="predicted"/>
<dbReference type="Proteomes" id="UP000785679">
    <property type="component" value="Unassembled WGS sequence"/>
</dbReference>
<accession>A0A8J8NZD5</accession>
<reference evidence="1" key="1">
    <citation type="submission" date="2019-06" db="EMBL/GenBank/DDBJ databases">
        <authorList>
            <person name="Zheng W."/>
        </authorList>
    </citation>
    <scope>NUCLEOTIDE SEQUENCE</scope>
    <source>
        <strain evidence="1">QDHG01</strain>
    </source>
</reference>
<gene>
    <name evidence="1" type="ORF">FGO68_gene7865</name>
</gene>
<keyword evidence="2" id="KW-1185">Reference proteome</keyword>
<organism evidence="1 2">
    <name type="scientific">Halteria grandinella</name>
    <dbReference type="NCBI Taxonomy" id="5974"/>
    <lineage>
        <taxon>Eukaryota</taxon>
        <taxon>Sar</taxon>
        <taxon>Alveolata</taxon>
        <taxon>Ciliophora</taxon>
        <taxon>Intramacronucleata</taxon>
        <taxon>Spirotrichea</taxon>
        <taxon>Stichotrichia</taxon>
        <taxon>Sporadotrichida</taxon>
        <taxon>Halteriidae</taxon>
        <taxon>Halteria</taxon>
    </lineage>
</organism>